<name>A0A6I2R5S8_FLAPL</name>
<reference evidence="1 2" key="1">
    <citation type="journal article" date="2019" name="Nat. Med.">
        <title>A library of human gut bacterial isolates paired with longitudinal multiomics data enables mechanistic microbiome research.</title>
        <authorList>
            <person name="Poyet M."/>
            <person name="Groussin M."/>
            <person name="Gibbons S.M."/>
            <person name="Avila-Pacheco J."/>
            <person name="Jiang X."/>
            <person name="Kearney S.M."/>
            <person name="Perrotta A.R."/>
            <person name="Berdy B."/>
            <person name="Zhao S."/>
            <person name="Lieberman T.D."/>
            <person name="Swanson P.K."/>
            <person name="Smith M."/>
            <person name="Roesemann S."/>
            <person name="Alexander J.E."/>
            <person name="Rich S.A."/>
            <person name="Livny J."/>
            <person name="Vlamakis H."/>
            <person name="Clish C."/>
            <person name="Bullock K."/>
            <person name="Deik A."/>
            <person name="Scott J."/>
            <person name="Pierce K.A."/>
            <person name="Xavier R.J."/>
            <person name="Alm E.J."/>
        </authorList>
    </citation>
    <scope>NUCLEOTIDE SEQUENCE [LARGE SCALE GENOMIC DNA]</scope>
    <source>
        <strain evidence="1 2">BIOML-A2</strain>
    </source>
</reference>
<dbReference type="AlphaFoldDB" id="A0A6I2R5S8"/>
<comment type="caution">
    <text evidence="1">The sequence shown here is derived from an EMBL/GenBank/DDBJ whole genome shotgun (WGS) entry which is preliminary data.</text>
</comment>
<sequence>MKKYEIKAEIRVELTQEDIDDIMVGALEGGITYWCSEASPEGGEYLGEYASEQISRGGTLLLYDFEEEAYRKLDLEKFLNGFKLWVENGGDQYGAVQGHEVDCCNIDAGCADAIIQYSLFGEVVYG</sequence>
<proteinExistence type="predicted"/>
<evidence type="ECO:0000313" key="2">
    <source>
        <dbReference type="Proteomes" id="UP000434475"/>
    </source>
</evidence>
<protein>
    <submittedName>
        <fullName evidence="1">Uncharacterized protein</fullName>
    </submittedName>
</protein>
<dbReference type="RefSeq" id="WP_172697448.1">
    <property type="nucleotide sequence ID" value="NZ_CAXUMB010000001.1"/>
</dbReference>
<accession>A0A6I2R5S8</accession>
<gene>
    <name evidence="1" type="ORF">GKE97_06090</name>
</gene>
<dbReference type="EMBL" id="WKPR01000004">
    <property type="protein sequence ID" value="MSB19087.1"/>
    <property type="molecule type" value="Genomic_DNA"/>
</dbReference>
<dbReference type="Proteomes" id="UP000434475">
    <property type="component" value="Unassembled WGS sequence"/>
</dbReference>
<organism evidence="1 2">
    <name type="scientific">Flavonifractor plautii</name>
    <name type="common">Fusobacterium plautii</name>
    <dbReference type="NCBI Taxonomy" id="292800"/>
    <lineage>
        <taxon>Bacteria</taxon>
        <taxon>Bacillati</taxon>
        <taxon>Bacillota</taxon>
        <taxon>Clostridia</taxon>
        <taxon>Eubacteriales</taxon>
        <taxon>Oscillospiraceae</taxon>
        <taxon>Flavonifractor</taxon>
    </lineage>
</organism>
<evidence type="ECO:0000313" key="1">
    <source>
        <dbReference type="EMBL" id="MSB19087.1"/>
    </source>
</evidence>